<keyword evidence="3" id="KW-1185">Reference proteome</keyword>
<feature type="region of interest" description="Disordered" evidence="1">
    <location>
        <begin position="1"/>
        <end position="42"/>
    </location>
</feature>
<accession>A0AB34G3X1</accession>
<protein>
    <submittedName>
        <fullName evidence="2">Uncharacterized protein</fullName>
    </submittedName>
</protein>
<dbReference type="AlphaFoldDB" id="A0AB34G3X1"/>
<dbReference type="Proteomes" id="UP001163105">
    <property type="component" value="Unassembled WGS sequence"/>
</dbReference>
<reference evidence="2" key="1">
    <citation type="submission" date="2023-01" db="EMBL/GenBank/DDBJ databases">
        <title>The growth and conidiation of Purpureocillium lavendulum are regulated by nitrogen source and histone H3K14 acetylation.</title>
        <authorList>
            <person name="Tang P."/>
            <person name="Han J."/>
            <person name="Zhang C."/>
            <person name="Tang P."/>
            <person name="Qi F."/>
            <person name="Zhang K."/>
            <person name="Liang L."/>
        </authorList>
    </citation>
    <scope>NUCLEOTIDE SEQUENCE</scope>
    <source>
        <strain evidence="2">YMF1.00683</strain>
    </source>
</reference>
<feature type="compositionally biased region" description="Polar residues" evidence="1">
    <location>
        <begin position="33"/>
        <end position="42"/>
    </location>
</feature>
<proteinExistence type="predicted"/>
<name>A0AB34G3X1_9HYPO</name>
<evidence type="ECO:0000313" key="2">
    <source>
        <dbReference type="EMBL" id="KAJ6445834.1"/>
    </source>
</evidence>
<dbReference type="EMBL" id="JAQHRD010000001">
    <property type="protein sequence ID" value="KAJ6445834.1"/>
    <property type="molecule type" value="Genomic_DNA"/>
</dbReference>
<gene>
    <name evidence="2" type="ORF">O9K51_00597</name>
</gene>
<sequence>MQNQRRRGIQEGIGGIGSVSGPDPGAGAAQASRADSSAEQSSMYDEYGRMWLDSPVRAGEKKLLPELR</sequence>
<evidence type="ECO:0000313" key="3">
    <source>
        <dbReference type="Proteomes" id="UP001163105"/>
    </source>
</evidence>
<evidence type="ECO:0000256" key="1">
    <source>
        <dbReference type="SAM" id="MobiDB-lite"/>
    </source>
</evidence>
<comment type="caution">
    <text evidence="2">The sequence shown here is derived from an EMBL/GenBank/DDBJ whole genome shotgun (WGS) entry which is preliminary data.</text>
</comment>
<organism evidence="2 3">
    <name type="scientific">Purpureocillium lavendulum</name>
    <dbReference type="NCBI Taxonomy" id="1247861"/>
    <lineage>
        <taxon>Eukaryota</taxon>
        <taxon>Fungi</taxon>
        <taxon>Dikarya</taxon>
        <taxon>Ascomycota</taxon>
        <taxon>Pezizomycotina</taxon>
        <taxon>Sordariomycetes</taxon>
        <taxon>Hypocreomycetidae</taxon>
        <taxon>Hypocreales</taxon>
        <taxon>Ophiocordycipitaceae</taxon>
        <taxon>Purpureocillium</taxon>
    </lineage>
</organism>